<evidence type="ECO:0000313" key="1">
    <source>
        <dbReference type="EMBL" id="CAF9918174.1"/>
    </source>
</evidence>
<evidence type="ECO:0000313" key="2">
    <source>
        <dbReference type="Proteomes" id="UP000664521"/>
    </source>
</evidence>
<keyword evidence="2" id="KW-1185">Reference proteome</keyword>
<organism evidence="1 2">
    <name type="scientific">Heterodermia speciosa</name>
    <dbReference type="NCBI Taxonomy" id="116794"/>
    <lineage>
        <taxon>Eukaryota</taxon>
        <taxon>Fungi</taxon>
        <taxon>Dikarya</taxon>
        <taxon>Ascomycota</taxon>
        <taxon>Pezizomycotina</taxon>
        <taxon>Lecanoromycetes</taxon>
        <taxon>OSLEUM clade</taxon>
        <taxon>Lecanoromycetidae</taxon>
        <taxon>Caliciales</taxon>
        <taxon>Physciaceae</taxon>
        <taxon>Heterodermia</taxon>
    </lineage>
</organism>
<dbReference type="AlphaFoldDB" id="A0A8H3ILM7"/>
<protein>
    <submittedName>
        <fullName evidence="1">Uncharacterized protein</fullName>
    </submittedName>
</protein>
<proteinExistence type="predicted"/>
<name>A0A8H3ILM7_9LECA</name>
<comment type="caution">
    <text evidence="1">The sequence shown here is derived from an EMBL/GenBank/DDBJ whole genome shotgun (WGS) entry which is preliminary data.</text>
</comment>
<dbReference type="OrthoDB" id="5342924at2759"/>
<dbReference type="EMBL" id="CAJPDS010000021">
    <property type="protein sequence ID" value="CAF9918174.1"/>
    <property type="molecule type" value="Genomic_DNA"/>
</dbReference>
<accession>A0A8H3ILM7</accession>
<sequence length="169" mass="18851">MQEQVWLNNARDYAFFVFSGLVANDLARLGFSFGLQGALKIISKNGNIELDGNYWFSEKGDAFTVNAIEAKDWTKLHMIFELQGHAYNTIGLAPKAAICILTTYCVLALCHIFYAGYFGISFTSWDSIAEVIAFAINFTPSECLRNTCAGITELYIFKLSVRILTAKDT</sequence>
<dbReference type="Proteomes" id="UP000664521">
    <property type="component" value="Unassembled WGS sequence"/>
</dbReference>
<gene>
    <name evidence="1" type="ORF">HETSPECPRED_003689</name>
</gene>
<reference evidence="1" key="1">
    <citation type="submission" date="2021-03" db="EMBL/GenBank/DDBJ databases">
        <authorList>
            <person name="Tagirdzhanova G."/>
        </authorList>
    </citation>
    <scope>NUCLEOTIDE SEQUENCE</scope>
</reference>